<dbReference type="SUPFAM" id="SSF82171">
    <property type="entry name" value="DPP6 N-terminal domain-like"/>
    <property type="match status" value="1"/>
</dbReference>
<evidence type="ECO:0000313" key="2">
    <source>
        <dbReference type="Proteomes" id="UP000644727"/>
    </source>
</evidence>
<dbReference type="Pfam" id="PF07676">
    <property type="entry name" value="PD40"/>
    <property type="match status" value="1"/>
</dbReference>
<accession>A0ABR9VZ79</accession>
<dbReference type="PANTHER" id="PTHR19879:SF9">
    <property type="entry name" value="TRANSCRIPTION INITIATION FACTOR TFIID SUBUNIT 5"/>
    <property type="match status" value="1"/>
</dbReference>
<name>A0ABR9VZ79_9MICO</name>
<organism evidence="1 2">
    <name type="scientific">Brachybacterium epidermidis</name>
    <dbReference type="NCBI Taxonomy" id="2781983"/>
    <lineage>
        <taxon>Bacteria</taxon>
        <taxon>Bacillati</taxon>
        <taxon>Actinomycetota</taxon>
        <taxon>Actinomycetes</taxon>
        <taxon>Micrococcales</taxon>
        <taxon>Dermabacteraceae</taxon>
        <taxon>Brachybacterium</taxon>
    </lineage>
</organism>
<dbReference type="Proteomes" id="UP000644727">
    <property type="component" value="Unassembled WGS sequence"/>
</dbReference>
<protein>
    <submittedName>
        <fullName evidence="1">PD40 domain-containing protein</fullName>
    </submittedName>
</protein>
<dbReference type="RefSeq" id="WP_193865232.1">
    <property type="nucleotide sequence ID" value="NZ_JADEYR010000003.1"/>
</dbReference>
<reference evidence="1 2" key="1">
    <citation type="submission" date="2020-10" db="EMBL/GenBank/DDBJ databases">
        <title>Draft genome and description of Brachybacterium epidermidis sp nov.</title>
        <authorList>
            <person name="Boxberger M."/>
            <person name="La Scola B."/>
        </authorList>
    </citation>
    <scope>NUCLEOTIDE SEQUENCE [LARGE SCALE GENOMIC DNA]</scope>
    <source>
        <strain evidence="1 2">Marseille-Q2903</strain>
    </source>
</reference>
<sequence>MWSTADGAVAHELEERAGGPVDWLADGEHLVVGHPRYASVLSIDGEVLTHLLGHDLTDDLASMSAVSVSPDGSRLATLGNDDTVRLFTVDTETCSGDGTLQLEQDDDPSAVLWSADGSRLLIGAARSSYEGAPDNAPQWWDADSGERIGPVEGATGRVFAIALLEDDTVLALAEDPSVVQVIRPGGTVDTGPELTSGWFGDLVAGPGGKVAVTDRADTLLLWDSVRGEVEELPREETTQWCFSPDGNTLYGLSQAQGVMVWDGSDWAAFETP</sequence>
<dbReference type="Gene3D" id="2.130.10.10">
    <property type="entry name" value="YVTN repeat-like/Quinoprotein amine dehydrogenase"/>
    <property type="match status" value="2"/>
</dbReference>
<proteinExistence type="predicted"/>
<dbReference type="InterPro" id="IPR011659">
    <property type="entry name" value="WD40"/>
</dbReference>
<gene>
    <name evidence="1" type="ORF">IOE58_04520</name>
</gene>
<dbReference type="EMBL" id="JADEYR010000003">
    <property type="protein sequence ID" value="MBE9403481.1"/>
    <property type="molecule type" value="Genomic_DNA"/>
</dbReference>
<dbReference type="Pfam" id="PF00400">
    <property type="entry name" value="WD40"/>
    <property type="match status" value="1"/>
</dbReference>
<evidence type="ECO:0000313" key="1">
    <source>
        <dbReference type="EMBL" id="MBE9403481.1"/>
    </source>
</evidence>
<dbReference type="InterPro" id="IPR015943">
    <property type="entry name" value="WD40/YVTN_repeat-like_dom_sf"/>
</dbReference>
<comment type="caution">
    <text evidence="1">The sequence shown here is derived from an EMBL/GenBank/DDBJ whole genome shotgun (WGS) entry which is preliminary data.</text>
</comment>
<dbReference type="InterPro" id="IPR001680">
    <property type="entry name" value="WD40_rpt"/>
</dbReference>
<dbReference type="PANTHER" id="PTHR19879">
    <property type="entry name" value="TRANSCRIPTION INITIATION FACTOR TFIID"/>
    <property type="match status" value="1"/>
</dbReference>
<keyword evidence="2" id="KW-1185">Reference proteome</keyword>